<evidence type="ECO:0000313" key="1">
    <source>
        <dbReference type="EMBL" id="KUM47390.1"/>
    </source>
</evidence>
<name>A0A117NGV3_PICGL</name>
<dbReference type="EMBL" id="LKAM01000007">
    <property type="protein sequence ID" value="KUM47390.1"/>
    <property type="molecule type" value="Genomic_DNA"/>
</dbReference>
<proteinExistence type="predicted"/>
<reference evidence="1" key="1">
    <citation type="journal article" date="2015" name="Genome Biol. Evol.">
        <title>Organellar Genomes of White Spruce (Picea glauca): Assembly and Annotation.</title>
        <authorList>
            <person name="Jackman S.D."/>
            <person name="Warren R.L."/>
            <person name="Gibb E.A."/>
            <person name="Vandervalk B.P."/>
            <person name="Mohamadi H."/>
            <person name="Chu J."/>
            <person name="Raymond A."/>
            <person name="Pleasance S."/>
            <person name="Coope R."/>
            <person name="Wildung M.R."/>
            <person name="Ritland C.E."/>
            <person name="Bousquet J."/>
            <person name="Jones S.J."/>
            <person name="Bohlmann J."/>
            <person name="Birol I."/>
        </authorList>
    </citation>
    <scope>NUCLEOTIDE SEQUENCE [LARGE SCALE GENOMIC DNA]</scope>
    <source>
        <tissue evidence="1">Flushing bud</tissue>
    </source>
</reference>
<keyword evidence="1" id="KW-0496">Mitochondrion</keyword>
<organism evidence="1">
    <name type="scientific">Picea glauca</name>
    <name type="common">White spruce</name>
    <name type="synonym">Pinus glauca</name>
    <dbReference type="NCBI Taxonomy" id="3330"/>
    <lineage>
        <taxon>Eukaryota</taxon>
        <taxon>Viridiplantae</taxon>
        <taxon>Streptophyta</taxon>
        <taxon>Embryophyta</taxon>
        <taxon>Tracheophyta</taxon>
        <taxon>Spermatophyta</taxon>
        <taxon>Pinopsida</taxon>
        <taxon>Pinidae</taxon>
        <taxon>Conifers I</taxon>
        <taxon>Pinales</taxon>
        <taxon>Pinaceae</taxon>
        <taxon>Picea</taxon>
    </lineage>
</organism>
<protein>
    <submittedName>
        <fullName evidence="1">Uncharacterized protein</fullName>
    </submittedName>
</protein>
<accession>A0A117NGV3</accession>
<dbReference type="AlphaFoldDB" id="A0A117NGV3"/>
<comment type="caution">
    <text evidence="1">The sequence shown here is derived from an EMBL/GenBank/DDBJ whole genome shotgun (WGS) entry which is preliminary data.</text>
</comment>
<gene>
    <name evidence="1" type="ORF">ABT39_MTgene5575</name>
</gene>
<geneLocation type="mitochondrion" evidence="1"/>
<sequence length="96" mass="11008">MILRGAAWYELLCMPYRHGFFLCMDTDTNQHMKLSQTNQQDYIFTLRDGSTSNDKGALLIRSLFISLVKKMEWDESSVISLSLLGLVSLCYIYEAG</sequence>